<feature type="active site" evidence="7">
    <location>
        <position position="97"/>
    </location>
</feature>
<comment type="caution">
    <text evidence="9">The sequence shown here is derived from an EMBL/GenBank/DDBJ whole genome shotgun (WGS) entry which is preliminary data.</text>
</comment>
<protein>
    <recommendedName>
        <fullName evidence="2 6">Malonyl CoA-acyl carrier protein transacylase</fullName>
        <ecNumber evidence="1 6">2.3.1.39</ecNumber>
    </recommendedName>
</protein>
<keyword evidence="4 6" id="KW-0012">Acyltransferase</keyword>
<dbReference type="Gene3D" id="3.30.70.250">
    <property type="entry name" value="Malonyl-CoA ACP transacylase, ACP-binding"/>
    <property type="match status" value="1"/>
</dbReference>
<name>A0A968KT77_9SPIO</name>
<evidence type="ECO:0000256" key="4">
    <source>
        <dbReference type="ARBA" id="ARBA00023315"/>
    </source>
</evidence>
<dbReference type="InterPro" id="IPR016036">
    <property type="entry name" value="Malonyl_transacylase_ACP-bd"/>
</dbReference>
<dbReference type="Pfam" id="PF00698">
    <property type="entry name" value="Acyl_transf_1"/>
    <property type="match status" value="1"/>
</dbReference>
<gene>
    <name evidence="9" type="ORF">HCT46_05525</name>
</gene>
<dbReference type="PANTHER" id="PTHR42681">
    <property type="entry name" value="MALONYL-COA-ACYL CARRIER PROTEIN TRANSACYLASE, MITOCHONDRIAL"/>
    <property type="match status" value="1"/>
</dbReference>
<dbReference type="AlphaFoldDB" id="A0A968KT77"/>
<comment type="similarity">
    <text evidence="6">Belongs to the fabD family.</text>
</comment>
<evidence type="ECO:0000256" key="1">
    <source>
        <dbReference type="ARBA" id="ARBA00013258"/>
    </source>
</evidence>
<organism evidence="9 10">
    <name type="scientific">Entomospira nematocerorum</name>
    <dbReference type="NCBI Taxonomy" id="2719987"/>
    <lineage>
        <taxon>Bacteria</taxon>
        <taxon>Pseudomonadati</taxon>
        <taxon>Spirochaetota</taxon>
        <taxon>Spirochaetia</taxon>
        <taxon>Spirochaetales</taxon>
        <taxon>Spirochaetaceae</taxon>
        <taxon>Entomospira</taxon>
    </lineage>
</organism>
<proteinExistence type="inferred from homology"/>
<comment type="catalytic activity">
    <reaction evidence="5 6">
        <text>holo-[ACP] + malonyl-CoA = malonyl-[ACP] + CoA</text>
        <dbReference type="Rhea" id="RHEA:41792"/>
        <dbReference type="Rhea" id="RHEA-COMP:9623"/>
        <dbReference type="Rhea" id="RHEA-COMP:9685"/>
        <dbReference type="ChEBI" id="CHEBI:57287"/>
        <dbReference type="ChEBI" id="CHEBI:57384"/>
        <dbReference type="ChEBI" id="CHEBI:64479"/>
        <dbReference type="ChEBI" id="CHEBI:78449"/>
        <dbReference type="EC" id="2.3.1.39"/>
    </reaction>
</comment>
<evidence type="ECO:0000313" key="10">
    <source>
        <dbReference type="Proteomes" id="UP000752013"/>
    </source>
</evidence>
<evidence type="ECO:0000256" key="7">
    <source>
        <dbReference type="PIRSR" id="PIRSR000446-1"/>
    </source>
</evidence>
<sequence length="324" mass="35368">MEFTTRVALVFAGQGAQHVGMAKELFDAYSSVRALFELASDVSKKDMRKLLFHSDEATLRETINTQPAVTLASLSALTALRLAGLRAENIAWIAGFSLGEYAALVAADVLTVEEIFTLVNERGRIMHQAGEEFKKNMGDPGMAAVLGLNSGQIRAILNDQDEVFIANYNAPEQVVISGLLRQIDRLEPLLKEAGARRVMKLSVSGPFHTPLLSNASLEFKAVVTGLRFASPKIPLYSNVSGGLMTSGAEIQARMSEQISHPVLWQKIISDATERFSERVAVEIGPGSVLSGLMRANHAEYTMFSSMKLDDMKRLVEHITIQSDS</sequence>
<evidence type="ECO:0000259" key="8">
    <source>
        <dbReference type="SMART" id="SM00827"/>
    </source>
</evidence>
<dbReference type="RefSeq" id="WP_167703787.1">
    <property type="nucleotide sequence ID" value="NZ_CP118168.1"/>
</dbReference>
<dbReference type="InterPro" id="IPR016035">
    <property type="entry name" value="Acyl_Trfase/lysoPLipase"/>
</dbReference>
<dbReference type="InterPro" id="IPR001227">
    <property type="entry name" value="Ac_transferase_dom_sf"/>
</dbReference>
<dbReference type="PIRSF" id="PIRSF000446">
    <property type="entry name" value="Mct"/>
    <property type="match status" value="1"/>
</dbReference>
<evidence type="ECO:0000256" key="3">
    <source>
        <dbReference type="ARBA" id="ARBA00022679"/>
    </source>
</evidence>
<dbReference type="PANTHER" id="PTHR42681:SF1">
    <property type="entry name" value="MALONYL-COA-ACYL CARRIER PROTEIN TRANSACYLASE, MITOCHONDRIAL"/>
    <property type="match status" value="1"/>
</dbReference>
<reference evidence="9" key="1">
    <citation type="submission" date="2020-03" db="EMBL/GenBank/DDBJ databases">
        <title>Spirochaetal bacteria isolated from arthropods constitute a novel genus Entomospira genus novum within the order Spirochaetales.</title>
        <authorList>
            <person name="Grana-Miraglia L."/>
            <person name="Sikutova S."/>
            <person name="Fingerle V."/>
            <person name="Sing A."/>
            <person name="Castillo-Ramirez S."/>
            <person name="Margos G."/>
            <person name="Rudolf I."/>
        </authorList>
    </citation>
    <scope>NUCLEOTIDE SEQUENCE</scope>
    <source>
        <strain evidence="9">BR208</strain>
    </source>
</reference>
<dbReference type="EC" id="2.3.1.39" evidence="1 6"/>
<evidence type="ECO:0000256" key="6">
    <source>
        <dbReference type="PIRNR" id="PIRNR000446"/>
    </source>
</evidence>
<dbReference type="EMBL" id="JAATLK010000001">
    <property type="protein sequence ID" value="NIZ47370.1"/>
    <property type="molecule type" value="Genomic_DNA"/>
</dbReference>
<dbReference type="SUPFAM" id="SSF55048">
    <property type="entry name" value="Probable ACP-binding domain of malonyl-CoA ACP transacylase"/>
    <property type="match status" value="1"/>
</dbReference>
<dbReference type="InterPro" id="IPR050858">
    <property type="entry name" value="Mal-CoA-ACP_Trans/PKS_FabD"/>
</dbReference>
<dbReference type="SMART" id="SM00827">
    <property type="entry name" value="PKS_AT"/>
    <property type="match status" value="1"/>
</dbReference>
<accession>A0A968KT77</accession>
<keyword evidence="10" id="KW-1185">Reference proteome</keyword>
<feature type="active site" evidence="7">
    <location>
        <position position="208"/>
    </location>
</feature>
<dbReference type="GO" id="GO:0006633">
    <property type="term" value="P:fatty acid biosynthetic process"/>
    <property type="evidence" value="ECO:0007669"/>
    <property type="project" value="TreeGrafter"/>
</dbReference>
<evidence type="ECO:0000313" key="9">
    <source>
        <dbReference type="EMBL" id="NIZ47370.1"/>
    </source>
</evidence>
<dbReference type="GO" id="GO:0005829">
    <property type="term" value="C:cytosol"/>
    <property type="evidence" value="ECO:0007669"/>
    <property type="project" value="TreeGrafter"/>
</dbReference>
<evidence type="ECO:0000256" key="2">
    <source>
        <dbReference type="ARBA" id="ARBA00018953"/>
    </source>
</evidence>
<dbReference type="Proteomes" id="UP000752013">
    <property type="component" value="Unassembled WGS sequence"/>
</dbReference>
<evidence type="ECO:0000256" key="5">
    <source>
        <dbReference type="ARBA" id="ARBA00048462"/>
    </source>
</evidence>
<keyword evidence="3 6" id="KW-0808">Transferase</keyword>
<dbReference type="InterPro" id="IPR024925">
    <property type="entry name" value="Malonyl_CoA-ACP_transAc"/>
</dbReference>
<dbReference type="Gene3D" id="3.40.366.10">
    <property type="entry name" value="Malonyl-Coenzyme A Acyl Carrier Protein, domain 2"/>
    <property type="match status" value="1"/>
</dbReference>
<dbReference type="GO" id="GO:0004314">
    <property type="term" value="F:[acyl-carrier-protein] S-malonyltransferase activity"/>
    <property type="evidence" value="ECO:0007669"/>
    <property type="project" value="UniProtKB-EC"/>
</dbReference>
<feature type="domain" description="Malonyl-CoA:ACP transacylase (MAT)" evidence="8">
    <location>
        <begin position="10"/>
        <end position="310"/>
    </location>
</feature>
<dbReference type="SUPFAM" id="SSF52151">
    <property type="entry name" value="FabD/lysophospholipase-like"/>
    <property type="match status" value="1"/>
</dbReference>
<dbReference type="InterPro" id="IPR014043">
    <property type="entry name" value="Acyl_transferase_dom"/>
</dbReference>